<dbReference type="Gene3D" id="3.30.420.10">
    <property type="entry name" value="Ribonuclease H-like superfamily/Ribonuclease H"/>
    <property type="match status" value="1"/>
</dbReference>
<dbReference type="AlphaFoldDB" id="A0AAV7K534"/>
<evidence type="ECO:0000313" key="2">
    <source>
        <dbReference type="EMBL" id="KAI6656175.1"/>
    </source>
</evidence>
<dbReference type="GO" id="GO:0006313">
    <property type="term" value="P:DNA transposition"/>
    <property type="evidence" value="ECO:0007669"/>
    <property type="project" value="InterPro"/>
</dbReference>
<gene>
    <name evidence="2" type="ORF">LOD99_1508</name>
</gene>
<keyword evidence="3" id="KW-1185">Reference proteome</keyword>
<proteinExistence type="predicted"/>
<dbReference type="Proteomes" id="UP001165289">
    <property type="component" value="Unassembled WGS sequence"/>
</dbReference>
<dbReference type="InterPro" id="IPR002492">
    <property type="entry name" value="Transposase_Tc1-like"/>
</dbReference>
<dbReference type="InterPro" id="IPR036388">
    <property type="entry name" value="WH-like_DNA-bd_sf"/>
</dbReference>
<dbReference type="PANTHER" id="PTHR23022">
    <property type="entry name" value="TRANSPOSABLE ELEMENT-RELATED"/>
    <property type="match status" value="1"/>
</dbReference>
<dbReference type="Pfam" id="PF01498">
    <property type="entry name" value="HTH_Tnp_Tc3_2"/>
    <property type="match status" value="1"/>
</dbReference>
<reference evidence="2 3" key="1">
    <citation type="journal article" date="2023" name="BMC Biol.">
        <title>The compact genome of the sponge Oopsacas minuta (Hexactinellida) is lacking key metazoan core genes.</title>
        <authorList>
            <person name="Santini S."/>
            <person name="Schenkelaars Q."/>
            <person name="Jourda C."/>
            <person name="Duchesne M."/>
            <person name="Belahbib H."/>
            <person name="Rocher C."/>
            <person name="Selva M."/>
            <person name="Riesgo A."/>
            <person name="Vervoort M."/>
            <person name="Leys S.P."/>
            <person name="Kodjabachian L."/>
            <person name="Le Bivic A."/>
            <person name="Borchiellini C."/>
            <person name="Claverie J.M."/>
            <person name="Renard E."/>
        </authorList>
    </citation>
    <scope>NUCLEOTIDE SEQUENCE [LARGE SCALE GENOMIC DNA]</scope>
    <source>
        <strain evidence="2">SPO-2</strain>
    </source>
</reference>
<evidence type="ECO:0000313" key="3">
    <source>
        <dbReference type="Proteomes" id="UP001165289"/>
    </source>
</evidence>
<sequence>MMKIKEISKSLRNQAVGLFRGGNHTYRQISSLLNVSLSSIHSIVSRWKKFGNPENLPRSGRPRKLLQRDIRVVKRIVRKNRFKTLKLLSNQVNESSINISKRTLGRTLKEIGFKSCMRAKKLHISEKNRKQRLSFYLNCKSFSPRDWADIIWSDESRFKLFNSDGRVRVWRESNQRFNPNNVTRTLQGNGGSVLVWGCYYGNTLGPLIFVEQNVTSHVYITRILGPFYKNFYIPSIEYGKILTFQQDNAPAHMSKRTRNWFTAKKIPLLRWPPPEPRYEFDRVPIGLNRKKNKFTKCVANISNPTKIHAKRGVGTNLSERIGRIDQLNAKKVGRIEKGQRDTNKILKMYITRIKLDHLLHNSIVRTPEFL</sequence>
<dbReference type="SUPFAM" id="SSF46689">
    <property type="entry name" value="Homeodomain-like"/>
    <property type="match status" value="1"/>
</dbReference>
<dbReference type="GO" id="GO:0003677">
    <property type="term" value="F:DNA binding"/>
    <property type="evidence" value="ECO:0007669"/>
    <property type="project" value="InterPro"/>
</dbReference>
<feature type="domain" description="Transposase Tc1-like" evidence="1">
    <location>
        <begin position="72"/>
        <end position="135"/>
    </location>
</feature>
<dbReference type="InterPro" id="IPR036397">
    <property type="entry name" value="RNaseH_sf"/>
</dbReference>
<dbReference type="EMBL" id="JAKMXF010000155">
    <property type="protein sequence ID" value="KAI6656175.1"/>
    <property type="molecule type" value="Genomic_DNA"/>
</dbReference>
<dbReference type="InterPro" id="IPR009057">
    <property type="entry name" value="Homeodomain-like_sf"/>
</dbReference>
<evidence type="ECO:0000259" key="1">
    <source>
        <dbReference type="Pfam" id="PF01498"/>
    </source>
</evidence>
<accession>A0AAV7K534</accession>
<organism evidence="2 3">
    <name type="scientific">Oopsacas minuta</name>
    <dbReference type="NCBI Taxonomy" id="111878"/>
    <lineage>
        <taxon>Eukaryota</taxon>
        <taxon>Metazoa</taxon>
        <taxon>Porifera</taxon>
        <taxon>Hexactinellida</taxon>
        <taxon>Hexasterophora</taxon>
        <taxon>Lyssacinosida</taxon>
        <taxon>Leucopsacidae</taxon>
        <taxon>Oopsacas</taxon>
    </lineage>
</organism>
<name>A0AAV7K534_9METZ</name>
<protein>
    <recommendedName>
        <fullName evidence="1">Transposase Tc1-like domain-containing protein</fullName>
    </recommendedName>
</protein>
<dbReference type="Gene3D" id="1.10.10.10">
    <property type="entry name" value="Winged helix-like DNA-binding domain superfamily/Winged helix DNA-binding domain"/>
    <property type="match status" value="1"/>
</dbReference>
<dbReference type="GO" id="GO:0015074">
    <property type="term" value="P:DNA integration"/>
    <property type="evidence" value="ECO:0007669"/>
    <property type="project" value="InterPro"/>
</dbReference>
<dbReference type="PANTHER" id="PTHR23022:SF135">
    <property type="entry name" value="SI:DKEY-77F5.3"/>
    <property type="match status" value="1"/>
</dbReference>
<comment type="caution">
    <text evidence="2">The sequence shown here is derived from an EMBL/GenBank/DDBJ whole genome shotgun (WGS) entry which is preliminary data.</text>
</comment>
<dbReference type="InterPro" id="IPR052338">
    <property type="entry name" value="Transposase_5"/>
</dbReference>